<evidence type="ECO:0000256" key="9">
    <source>
        <dbReference type="ARBA" id="ARBA00023136"/>
    </source>
</evidence>
<evidence type="ECO:0000256" key="2">
    <source>
        <dbReference type="ARBA" id="ARBA00006555"/>
    </source>
</evidence>
<dbReference type="GO" id="GO:0098797">
    <property type="term" value="C:plasma membrane protein complex"/>
    <property type="evidence" value="ECO:0007669"/>
    <property type="project" value="TreeGrafter"/>
</dbReference>
<keyword evidence="8 10" id="KW-1133">Transmembrane helix</keyword>
<dbReference type="InterPro" id="IPR003538">
    <property type="entry name" value="TonB"/>
</dbReference>
<dbReference type="PRINTS" id="PR01374">
    <property type="entry name" value="TONBPROTEIN"/>
</dbReference>
<accession>A0A1I0RKC0</accession>
<dbReference type="PANTHER" id="PTHR33446">
    <property type="entry name" value="PROTEIN TONB-RELATED"/>
    <property type="match status" value="1"/>
</dbReference>
<keyword evidence="5" id="KW-0997">Cell inner membrane</keyword>
<gene>
    <name evidence="12" type="ORF">SAMN05216290_3762</name>
</gene>
<keyword evidence="13" id="KW-1185">Reference proteome</keyword>
<dbReference type="RefSeq" id="WP_090260747.1">
    <property type="nucleotide sequence ID" value="NZ_FOIR01000004.1"/>
</dbReference>
<evidence type="ECO:0000256" key="6">
    <source>
        <dbReference type="ARBA" id="ARBA00022692"/>
    </source>
</evidence>
<dbReference type="GeneID" id="99988429"/>
<comment type="similarity">
    <text evidence="2">Belongs to the TonB family.</text>
</comment>
<evidence type="ECO:0000259" key="11">
    <source>
        <dbReference type="PROSITE" id="PS52015"/>
    </source>
</evidence>
<comment type="subcellular location">
    <subcellularLocation>
        <location evidence="1">Cell inner membrane</location>
        <topology evidence="1">Single-pass membrane protein</topology>
        <orientation evidence="1">Periplasmic side</orientation>
    </subcellularLocation>
</comment>
<proteinExistence type="inferred from homology"/>
<dbReference type="InterPro" id="IPR037682">
    <property type="entry name" value="TonB_C"/>
</dbReference>
<dbReference type="STRING" id="1267423.SAMN05216290_3762"/>
<name>A0A1I0RKC0_9BACT</name>
<protein>
    <submittedName>
        <fullName evidence="12">Protein TonB</fullName>
    </submittedName>
</protein>
<keyword evidence="3" id="KW-0813">Transport</keyword>
<keyword evidence="9 10" id="KW-0472">Membrane</keyword>
<sequence>METKKNNRYNLLKYKGVFFLTGLCISTSLVLFAFEYKTIYTPETMGDPTASYWDNPEIPITEFDEPEPPKPKKQFQLVEVDDVEEVIEEIEIDIDFNETDVLDEITFEEIKDEEVKEEPFVIAEVQASFPGGTAAWGKYLRKNLKYPRQAQRMGIEGKVQLSFLVDASGNISDIKVVRGIGDACNNEAVRVLKNSPQWNPGLQRGRPVKSPMSIFIHFILK</sequence>
<evidence type="ECO:0000256" key="5">
    <source>
        <dbReference type="ARBA" id="ARBA00022519"/>
    </source>
</evidence>
<evidence type="ECO:0000256" key="1">
    <source>
        <dbReference type="ARBA" id="ARBA00004383"/>
    </source>
</evidence>
<dbReference type="Gene3D" id="3.30.1150.10">
    <property type="match status" value="1"/>
</dbReference>
<evidence type="ECO:0000256" key="7">
    <source>
        <dbReference type="ARBA" id="ARBA00022927"/>
    </source>
</evidence>
<reference evidence="13" key="1">
    <citation type="submission" date="2016-10" db="EMBL/GenBank/DDBJ databases">
        <authorList>
            <person name="Varghese N."/>
            <person name="Submissions S."/>
        </authorList>
    </citation>
    <scope>NUCLEOTIDE SEQUENCE [LARGE SCALE GENOMIC DNA]</scope>
    <source>
        <strain evidence="13">CGMCC 1.12402</strain>
    </source>
</reference>
<dbReference type="GO" id="GO:0015891">
    <property type="term" value="P:siderophore transport"/>
    <property type="evidence" value="ECO:0007669"/>
    <property type="project" value="InterPro"/>
</dbReference>
<evidence type="ECO:0000256" key="4">
    <source>
        <dbReference type="ARBA" id="ARBA00022475"/>
    </source>
</evidence>
<evidence type="ECO:0000256" key="3">
    <source>
        <dbReference type="ARBA" id="ARBA00022448"/>
    </source>
</evidence>
<keyword evidence="7" id="KW-0653">Protein transport</keyword>
<dbReference type="Proteomes" id="UP000199437">
    <property type="component" value="Unassembled WGS sequence"/>
</dbReference>
<dbReference type="PROSITE" id="PS52015">
    <property type="entry name" value="TONB_CTD"/>
    <property type="match status" value="1"/>
</dbReference>
<keyword evidence="4" id="KW-1003">Cell membrane</keyword>
<dbReference type="GO" id="GO:0015031">
    <property type="term" value="P:protein transport"/>
    <property type="evidence" value="ECO:0007669"/>
    <property type="project" value="UniProtKB-KW"/>
</dbReference>
<dbReference type="Pfam" id="PF03544">
    <property type="entry name" value="TonB_C"/>
    <property type="match status" value="1"/>
</dbReference>
<keyword evidence="6 10" id="KW-0812">Transmembrane</keyword>
<dbReference type="EMBL" id="FOIR01000004">
    <property type="protein sequence ID" value="SEW41523.1"/>
    <property type="molecule type" value="Genomic_DNA"/>
</dbReference>
<feature type="domain" description="TonB C-terminal" evidence="11">
    <location>
        <begin position="131"/>
        <end position="221"/>
    </location>
</feature>
<dbReference type="InterPro" id="IPR051045">
    <property type="entry name" value="TonB-dependent_transducer"/>
</dbReference>
<dbReference type="PANTHER" id="PTHR33446:SF2">
    <property type="entry name" value="PROTEIN TONB"/>
    <property type="match status" value="1"/>
</dbReference>
<dbReference type="SUPFAM" id="SSF74653">
    <property type="entry name" value="TolA/TonB C-terminal domain"/>
    <property type="match status" value="1"/>
</dbReference>
<dbReference type="GO" id="GO:0030288">
    <property type="term" value="C:outer membrane-bounded periplasmic space"/>
    <property type="evidence" value="ECO:0007669"/>
    <property type="project" value="InterPro"/>
</dbReference>
<evidence type="ECO:0000313" key="13">
    <source>
        <dbReference type="Proteomes" id="UP000199437"/>
    </source>
</evidence>
<evidence type="ECO:0000256" key="8">
    <source>
        <dbReference type="ARBA" id="ARBA00022989"/>
    </source>
</evidence>
<dbReference type="GO" id="GO:0031992">
    <property type="term" value="F:energy transducer activity"/>
    <property type="evidence" value="ECO:0007669"/>
    <property type="project" value="InterPro"/>
</dbReference>
<evidence type="ECO:0000256" key="10">
    <source>
        <dbReference type="SAM" id="Phobius"/>
    </source>
</evidence>
<dbReference type="NCBIfam" id="TIGR01352">
    <property type="entry name" value="tonB_Cterm"/>
    <property type="match status" value="1"/>
</dbReference>
<evidence type="ECO:0000313" key="12">
    <source>
        <dbReference type="EMBL" id="SEW41523.1"/>
    </source>
</evidence>
<organism evidence="12 13">
    <name type="scientific">Roseivirga pacifica</name>
    <dbReference type="NCBI Taxonomy" id="1267423"/>
    <lineage>
        <taxon>Bacteria</taxon>
        <taxon>Pseudomonadati</taxon>
        <taxon>Bacteroidota</taxon>
        <taxon>Cytophagia</taxon>
        <taxon>Cytophagales</taxon>
        <taxon>Roseivirgaceae</taxon>
        <taxon>Roseivirga</taxon>
    </lineage>
</organism>
<dbReference type="AlphaFoldDB" id="A0A1I0RKC0"/>
<dbReference type="InterPro" id="IPR006260">
    <property type="entry name" value="TonB/TolA_C"/>
</dbReference>
<dbReference type="OrthoDB" id="9812355at2"/>
<feature type="transmembrane region" description="Helical" evidence="10">
    <location>
        <begin position="12"/>
        <end position="34"/>
    </location>
</feature>
<dbReference type="GO" id="GO:0055085">
    <property type="term" value="P:transmembrane transport"/>
    <property type="evidence" value="ECO:0007669"/>
    <property type="project" value="InterPro"/>
</dbReference>